<feature type="transmembrane region" description="Helical" evidence="1">
    <location>
        <begin position="307"/>
        <end position="324"/>
    </location>
</feature>
<keyword evidence="1" id="KW-0812">Transmembrane</keyword>
<feature type="transmembrane region" description="Helical" evidence="1">
    <location>
        <begin position="51"/>
        <end position="72"/>
    </location>
</feature>
<feature type="transmembrane region" description="Helical" evidence="1">
    <location>
        <begin position="93"/>
        <end position="114"/>
    </location>
</feature>
<evidence type="ECO:0000313" key="4">
    <source>
        <dbReference type="Proteomes" id="UP000198748"/>
    </source>
</evidence>
<name>A0A1G7A5N4_9BACT</name>
<feature type="transmembrane region" description="Helical" evidence="1">
    <location>
        <begin position="21"/>
        <end position="39"/>
    </location>
</feature>
<dbReference type="OrthoDB" id="290051at2"/>
<dbReference type="PANTHER" id="PTHR23028:SF131">
    <property type="entry name" value="BLR2367 PROTEIN"/>
    <property type="match status" value="1"/>
</dbReference>
<evidence type="ECO:0000313" key="3">
    <source>
        <dbReference type="EMBL" id="SDE09943.1"/>
    </source>
</evidence>
<reference evidence="4" key="1">
    <citation type="submission" date="2016-10" db="EMBL/GenBank/DDBJ databases">
        <authorList>
            <person name="Varghese N."/>
            <person name="Submissions S."/>
        </authorList>
    </citation>
    <scope>NUCLEOTIDE SEQUENCE [LARGE SCALE GENOMIC DNA]</scope>
    <source>
        <strain evidence="4">DSM 25329</strain>
    </source>
</reference>
<feature type="transmembrane region" description="Helical" evidence="1">
    <location>
        <begin position="267"/>
        <end position="286"/>
    </location>
</feature>
<dbReference type="InterPro" id="IPR002656">
    <property type="entry name" value="Acyl_transf_3_dom"/>
</dbReference>
<feature type="domain" description="Acyltransferase 3" evidence="2">
    <location>
        <begin position="17"/>
        <end position="351"/>
    </location>
</feature>
<dbReference type="EMBL" id="FNAN01000003">
    <property type="protein sequence ID" value="SDE09943.1"/>
    <property type="molecule type" value="Genomic_DNA"/>
</dbReference>
<accession>A0A1G7A5N4</accession>
<dbReference type="RefSeq" id="WP_090147624.1">
    <property type="nucleotide sequence ID" value="NZ_FNAN01000003.1"/>
</dbReference>
<dbReference type="Pfam" id="PF01757">
    <property type="entry name" value="Acyl_transf_3"/>
    <property type="match status" value="1"/>
</dbReference>
<keyword evidence="4" id="KW-1185">Reference proteome</keyword>
<dbReference type="AlphaFoldDB" id="A0A1G7A5N4"/>
<sequence>MGQDQGPGRATRESKLNSIQVLRGIAALYVTIYHLKDVMPADAAFRKEIDFIAGSGPAGVSLFFVISGFIMVHITRNTVPSGRNIFRFTAKRLIRIWPAYAVITLGYCLLHSRIASNPEWPSELLRSLLFIPLANTPAPFYGYATLNVGWSLNYEIYFYLLIAVSMFFSRLRWYAFFVMIVVTLVGIPAYYGAFTLKADQMPDLGAPYLNMVANPIIWNFVFGVFLGRAYYNRFLHEQIRTLLSLKPVAPALLCLAIWQFLSGFLGGFGPLQWGLGSTVIFAVFVFHYQERIQQFPSWLVRLGDMSFSIYLLHVPVVVGLGFVFRKLGFPVYSEGTAMFLLSLALTFVASQVSYDYLELKLTSRLSRWLQDSKRQPVHEPASRQATGV</sequence>
<dbReference type="Proteomes" id="UP000198748">
    <property type="component" value="Unassembled WGS sequence"/>
</dbReference>
<feature type="transmembrane region" description="Helical" evidence="1">
    <location>
        <begin position="243"/>
        <end position="261"/>
    </location>
</feature>
<dbReference type="InterPro" id="IPR050879">
    <property type="entry name" value="Acyltransferase_3"/>
</dbReference>
<dbReference type="GO" id="GO:0000271">
    <property type="term" value="P:polysaccharide biosynthetic process"/>
    <property type="evidence" value="ECO:0007669"/>
    <property type="project" value="TreeGrafter"/>
</dbReference>
<evidence type="ECO:0000259" key="2">
    <source>
        <dbReference type="Pfam" id="PF01757"/>
    </source>
</evidence>
<dbReference type="STRING" id="659014.SAMN04487996_103341"/>
<organism evidence="3 4">
    <name type="scientific">Dyadobacter soli</name>
    <dbReference type="NCBI Taxonomy" id="659014"/>
    <lineage>
        <taxon>Bacteria</taxon>
        <taxon>Pseudomonadati</taxon>
        <taxon>Bacteroidota</taxon>
        <taxon>Cytophagia</taxon>
        <taxon>Cytophagales</taxon>
        <taxon>Spirosomataceae</taxon>
        <taxon>Dyadobacter</taxon>
    </lineage>
</organism>
<feature type="transmembrane region" description="Helical" evidence="1">
    <location>
        <begin position="211"/>
        <end position="231"/>
    </location>
</feature>
<feature type="transmembrane region" description="Helical" evidence="1">
    <location>
        <begin position="173"/>
        <end position="191"/>
    </location>
</feature>
<dbReference type="GO" id="GO:0016020">
    <property type="term" value="C:membrane"/>
    <property type="evidence" value="ECO:0007669"/>
    <property type="project" value="TreeGrafter"/>
</dbReference>
<keyword evidence="1" id="KW-0472">Membrane</keyword>
<dbReference type="PANTHER" id="PTHR23028">
    <property type="entry name" value="ACETYLTRANSFERASE"/>
    <property type="match status" value="1"/>
</dbReference>
<gene>
    <name evidence="3" type="ORF">SAMN04487996_103341</name>
</gene>
<evidence type="ECO:0000256" key="1">
    <source>
        <dbReference type="SAM" id="Phobius"/>
    </source>
</evidence>
<feature type="transmembrane region" description="Helical" evidence="1">
    <location>
        <begin position="336"/>
        <end position="357"/>
    </location>
</feature>
<keyword evidence="1" id="KW-1133">Transmembrane helix</keyword>
<proteinExistence type="predicted"/>
<protein>
    <recommendedName>
        <fullName evidence="2">Acyltransferase 3 domain-containing protein</fullName>
    </recommendedName>
</protein>
<dbReference type="GO" id="GO:0016747">
    <property type="term" value="F:acyltransferase activity, transferring groups other than amino-acyl groups"/>
    <property type="evidence" value="ECO:0007669"/>
    <property type="project" value="InterPro"/>
</dbReference>
<feature type="transmembrane region" description="Helical" evidence="1">
    <location>
        <begin position="140"/>
        <end position="161"/>
    </location>
</feature>